<comment type="caution">
    <text evidence="3">The sequence shown here is derived from an EMBL/GenBank/DDBJ whole genome shotgun (WGS) entry which is preliminary data.</text>
</comment>
<proteinExistence type="predicted"/>
<evidence type="ECO:0000313" key="3">
    <source>
        <dbReference type="EMBL" id="MBB5328993.1"/>
    </source>
</evidence>
<dbReference type="EMBL" id="JACHEB010000005">
    <property type="protein sequence ID" value="MBB5328993.1"/>
    <property type="molecule type" value="Genomic_DNA"/>
</dbReference>
<dbReference type="AlphaFoldDB" id="A0A9X0QEV4"/>
<keyword evidence="4" id="KW-1185">Reference proteome</keyword>
<evidence type="ECO:0000313" key="4">
    <source>
        <dbReference type="Proteomes" id="UP000535182"/>
    </source>
</evidence>
<evidence type="ECO:0000259" key="2">
    <source>
        <dbReference type="Pfam" id="PF07589"/>
    </source>
</evidence>
<feature type="signal peptide" evidence="1">
    <location>
        <begin position="1"/>
        <end position="23"/>
    </location>
</feature>
<evidence type="ECO:0000256" key="1">
    <source>
        <dbReference type="SAM" id="SignalP"/>
    </source>
</evidence>
<reference evidence="3 4" key="1">
    <citation type="submission" date="2020-08" db="EMBL/GenBank/DDBJ databases">
        <title>Genomic Encyclopedia of Type Strains, Phase IV (KMG-V): Genome sequencing to study the core and pangenomes of soil and plant-associated prokaryotes.</title>
        <authorList>
            <person name="Whitman W."/>
        </authorList>
    </citation>
    <scope>NUCLEOTIDE SEQUENCE [LARGE SCALE GENOMIC DNA]</scope>
    <source>
        <strain evidence="3 4">X5P2</strain>
    </source>
</reference>
<dbReference type="NCBIfam" id="TIGR02595">
    <property type="entry name" value="PEP_CTERM"/>
    <property type="match status" value="1"/>
</dbReference>
<dbReference type="InterPro" id="IPR013424">
    <property type="entry name" value="Ice-binding_C"/>
</dbReference>
<protein>
    <recommendedName>
        <fullName evidence="2">Ice-binding protein C-terminal domain-containing protein</fullName>
    </recommendedName>
</protein>
<organism evidence="3 4">
    <name type="scientific">Tunturiibacter gelidiferens</name>
    <dbReference type="NCBI Taxonomy" id="3069689"/>
    <lineage>
        <taxon>Bacteria</taxon>
        <taxon>Pseudomonadati</taxon>
        <taxon>Acidobacteriota</taxon>
        <taxon>Terriglobia</taxon>
        <taxon>Terriglobales</taxon>
        <taxon>Acidobacteriaceae</taxon>
        <taxon>Tunturiibacter</taxon>
    </lineage>
</organism>
<dbReference type="Pfam" id="PF07589">
    <property type="entry name" value="PEP-CTERM"/>
    <property type="match status" value="1"/>
</dbReference>
<sequence>MTRALRVTAILFAMILISRFGSSETITFAGLANPYQADPFFSPVGPLTFYDFYVTGFTDQNNMIIPGTEYIFAGYYPFEPPPYPYFLPYSPDTAEFDSTSGATFTLNTMNIELDPGIEFYGYRKGVLVDEGNTGTDIDPTTGDPILNWTNIDAVVFPNVVNDPDSLDINSITINESVVPEPSSFILLGSGLAGMLMMARRRLRA</sequence>
<accession>A0A9X0QEV4</accession>
<dbReference type="RefSeq" id="WP_183977064.1">
    <property type="nucleotide sequence ID" value="NZ_JACHEB010000005.1"/>
</dbReference>
<feature type="chain" id="PRO_5040791671" description="Ice-binding protein C-terminal domain-containing protein" evidence="1">
    <location>
        <begin position="24"/>
        <end position="204"/>
    </location>
</feature>
<feature type="domain" description="Ice-binding protein C-terminal" evidence="2">
    <location>
        <begin position="178"/>
        <end position="201"/>
    </location>
</feature>
<name>A0A9X0QEV4_9BACT</name>
<keyword evidence="1" id="KW-0732">Signal</keyword>
<gene>
    <name evidence="3" type="ORF">HDF14_002609</name>
</gene>
<dbReference type="Proteomes" id="UP000535182">
    <property type="component" value="Unassembled WGS sequence"/>
</dbReference>